<dbReference type="Gene3D" id="3.90.1570.10">
    <property type="entry name" value="tt1808, chain A"/>
    <property type="match status" value="1"/>
</dbReference>
<protein>
    <submittedName>
        <fullName evidence="4">Restriction endonuclease</fullName>
    </submittedName>
</protein>
<reference evidence="4" key="1">
    <citation type="submission" date="2019-02" db="EMBL/GenBank/DDBJ databases">
        <authorList>
            <person name="Gruber-Vodicka R. H."/>
            <person name="Seah K. B. B."/>
        </authorList>
    </citation>
    <scope>NUCLEOTIDE SEQUENCE</scope>
    <source>
        <strain evidence="4">BECK_BZ163</strain>
        <strain evidence="5">BECK_BZ164</strain>
        <strain evidence="3">BECK_BZ165</strain>
    </source>
</reference>
<keyword evidence="4" id="KW-0540">Nuclease</keyword>
<dbReference type="InterPro" id="IPR011335">
    <property type="entry name" value="Restrct_endonuc-II-like"/>
</dbReference>
<dbReference type="SUPFAM" id="SSF52980">
    <property type="entry name" value="Restriction endonuclease-like"/>
    <property type="match status" value="1"/>
</dbReference>
<dbReference type="GO" id="GO:0004519">
    <property type="term" value="F:endonuclease activity"/>
    <property type="evidence" value="ECO:0007669"/>
    <property type="project" value="UniProtKB-KW"/>
</dbReference>
<name>A0A450TI56_9GAMM</name>
<dbReference type="InterPro" id="IPR008538">
    <property type="entry name" value="Uma2"/>
</dbReference>
<keyword evidence="4" id="KW-0378">Hydrolase</keyword>
<dbReference type="PANTHER" id="PTHR34107:SF1">
    <property type="entry name" value="SLL0198 PROTEIN"/>
    <property type="match status" value="1"/>
</dbReference>
<feature type="domain" description="Putative restriction endonuclease" evidence="2">
    <location>
        <begin position="19"/>
        <end position="161"/>
    </location>
</feature>
<dbReference type="EMBL" id="CAADEZ010000433">
    <property type="protein sequence ID" value="VFJ66998.1"/>
    <property type="molecule type" value="Genomic_DNA"/>
</dbReference>
<evidence type="ECO:0000259" key="2">
    <source>
        <dbReference type="Pfam" id="PF05685"/>
    </source>
</evidence>
<accession>A0A450TI56</accession>
<dbReference type="InterPro" id="IPR012296">
    <property type="entry name" value="Nuclease_put_TT1808"/>
</dbReference>
<feature type="region of interest" description="Disordered" evidence="1">
    <location>
        <begin position="1"/>
        <end position="21"/>
    </location>
</feature>
<sequence>MHREQQIPSHGPFTADRIKDGDRFELSNGNRIYCAPAGESHARHNVTGASLLDSDPDVQWSGVDAGFAPKANTLRAPDVSVAPPPEKKKGWIPGVPPLAVEYADHGQNEPDLKIKINELLAAGTRYVWVVRLVGPQRVEVYTKDSPRRLLSATDTLEAPGILRNRIPVRALFDREEAHRVTLRNLLQREGYEDLEAVLQEGIRRGKAEVLREGKAEGMAEGKIEGALAAQVEMLLTVLAARGIHVDPRTEARIRNCRDSVRLRTWLTQAAVADSLEDVFREPPQKSLDSSPVNAAILALTNGALSETPEDEGNAGQEKALGCVDISPLNRPN</sequence>
<evidence type="ECO:0000313" key="4">
    <source>
        <dbReference type="EMBL" id="VFJ66998.1"/>
    </source>
</evidence>
<dbReference type="EMBL" id="CAADFL010000431">
    <property type="protein sequence ID" value="VFK16619.1"/>
    <property type="molecule type" value="Genomic_DNA"/>
</dbReference>
<dbReference type="AlphaFoldDB" id="A0A450TI56"/>
<feature type="region of interest" description="Disordered" evidence="1">
    <location>
        <begin position="303"/>
        <end position="332"/>
    </location>
</feature>
<dbReference type="PANTHER" id="PTHR34107">
    <property type="entry name" value="SLL0198 PROTEIN-RELATED"/>
    <property type="match status" value="1"/>
</dbReference>
<dbReference type="CDD" id="cd06260">
    <property type="entry name" value="DUF820-like"/>
    <property type="match status" value="1"/>
</dbReference>
<proteinExistence type="predicted"/>
<evidence type="ECO:0000313" key="3">
    <source>
        <dbReference type="EMBL" id="VFJ63550.1"/>
    </source>
</evidence>
<evidence type="ECO:0000313" key="5">
    <source>
        <dbReference type="EMBL" id="VFK16619.1"/>
    </source>
</evidence>
<keyword evidence="4" id="KW-0255">Endonuclease</keyword>
<evidence type="ECO:0000256" key="1">
    <source>
        <dbReference type="SAM" id="MobiDB-lite"/>
    </source>
</evidence>
<gene>
    <name evidence="4" type="ORF">BECKFM1743A_GA0114220_104332</name>
    <name evidence="5" type="ORF">BECKFM1743B_GA0114221_104311</name>
    <name evidence="3" type="ORF">BECKFM1743C_GA0114222_103475</name>
</gene>
<organism evidence="4">
    <name type="scientific">Candidatus Kentrum sp. FM</name>
    <dbReference type="NCBI Taxonomy" id="2126340"/>
    <lineage>
        <taxon>Bacteria</taxon>
        <taxon>Pseudomonadati</taxon>
        <taxon>Pseudomonadota</taxon>
        <taxon>Gammaproteobacteria</taxon>
        <taxon>Candidatus Kentrum</taxon>
    </lineage>
</organism>
<dbReference type="Pfam" id="PF05685">
    <property type="entry name" value="Uma2"/>
    <property type="match status" value="1"/>
</dbReference>
<dbReference type="EMBL" id="CAADFA010000347">
    <property type="protein sequence ID" value="VFJ63550.1"/>
    <property type="molecule type" value="Genomic_DNA"/>
</dbReference>